<evidence type="ECO:0000313" key="2">
    <source>
        <dbReference type="Proteomes" id="UP001177021"/>
    </source>
</evidence>
<proteinExistence type="predicted"/>
<protein>
    <submittedName>
        <fullName evidence="1">Uncharacterized protein</fullName>
    </submittedName>
</protein>
<reference evidence="1" key="1">
    <citation type="submission" date="2023-10" db="EMBL/GenBank/DDBJ databases">
        <authorList>
            <person name="Rodriguez Cubillos JULIANA M."/>
            <person name="De Vega J."/>
        </authorList>
    </citation>
    <scope>NUCLEOTIDE SEQUENCE</scope>
</reference>
<comment type="caution">
    <text evidence="1">The sequence shown here is derived from an EMBL/GenBank/DDBJ whole genome shotgun (WGS) entry which is preliminary data.</text>
</comment>
<dbReference type="EMBL" id="CASHSV030000024">
    <property type="protein sequence ID" value="CAJ2641269.1"/>
    <property type="molecule type" value="Genomic_DNA"/>
</dbReference>
<sequence length="317" mass="36042">MMKRKREDKDCMDIVWQTPANPPLPQDYIFRNGIRYVRPYYFEFIAHVKNRWAGKTIVDLFAEEFKGRPYDYYVHPCGQYRKNTVVGILQAEHGLAPVFPIHRLDRLVSGLLIMARNASKADSFRQEIEAGLVKKQYIAKVVGEFPENELIVDANIDYNAREGRSTAEVRDSAKGKVASTKFTRISCNGTHSIVLCEPVTGRTHQIRVHLQYSGHPIANDMLYISEQPVDRSISGSAADRSSRISNASLTSNFDENVPNECHENSNEDFGFDSMCTNCPNLAPKGYDGDEEGLWLHCMKYSGPGWTYECPYPDWAKL</sequence>
<organism evidence="1 2">
    <name type="scientific">Trifolium pratense</name>
    <name type="common">Red clover</name>
    <dbReference type="NCBI Taxonomy" id="57577"/>
    <lineage>
        <taxon>Eukaryota</taxon>
        <taxon>Viridiplantae</taxon>
        <taxon>Streptophyta</taxon>
        <taxon>Embryophyta</taxon>
        <taxon>Tracheophyta</taxon>
        <taxon>Spermatophyta</taxon>
        <taxon>Magnoliopsida</taxon>
        <taxon>eudicotyledons</taxon>
        <taxon>Gunneridae</taxon>
        <taxon>Pentapetalae</taxon>
        <taxon>rosids</taxon>
        <taxon>fabids</taxon>
        <taxon>Fabales</taxon>
        <taxon>Fabaceae</taxon>
        <taxon>Papilionoideae</taxon>
        <taxon>50 kb inversion clade</taxon>
        <taxon>NPAAA clade</taxon>
        <taxon>Hologalegina</taxon>
        <taxon>IRL clade</taxon>
        <taxon>Trifolieae</taxon>
        <taxon>Trifolium</taxon>
    </lineage>
</organism>
<name>A0ACB0J9H8_TRIPR</name>
<gene>
    <name evidence="1" type="ORF">MILVUS5_LOCUS10951</name>
</gene>
<dbReference type="Proteomes" id="UP001177021">
    <property type="component" value="Unassembled WGS sequence"/>
</dbReference>
<accession>A0ACB0J9H8</accession>
<evidence type="ECO:0000313" key="1">
    <source>
        <dbReference type="EMBL" id="CAJ2641269.1"/>
    </source>
</evidence>
<keyword evidence="2" id="KW-1185">Reference proteome</keyword>